<sequence length="180" mass="20072">MASTRVSWSSRVLSTDSEKTLVEVQKYSRWTRQKAENLPNTRNSDGAGVTPNPTSPTSTTKPNLYQTKRGPLRRAARSIGQAIQRASSAVMCPDNRHTSLRARAGGLRVRDPTYAVELRAMIQDVVRRKVQEEEEEERLRGLLNGRVVGGASKFGRVKLRSAGGNRMDASADWMRTAQWC</sequence>
<feature type="compositionally biased region" description="Low complexity" evidence="1">
    <location>
        <begin position="50"/>
        <end position="63"/>
    </location>
</feature>
<accession>A0AAD7HLI7</accession>
<keyword evidence="3" id="KW-1185">Reference proteome</keyword>
<evidence type="ECO:0000313" key="3">
    <source>
        <dbReference type="Proteomes" id="UP001215280"/>
    </source>
</evidence>
<name>A0AAD7HLI7_9AGAR</name>
<feature type="region of interest" description="Disordered" evidence="1">
    <location>
        <begin position="32"/>
        <end position="72"/>
    </location>
</feature>
<proteinExistence type="predicted"/>
<evidence type="ECO:0000313" key="2">
    <source>
        <dbReference type="EMBL" id="KAJ7723508.1"/>
    </source>
</evidence>
<reference evidence="2" key="1">
    <citation type="submission" date="2023-03" db="EMBL/GenBank/DDBJ databases">
        <title>Massive genome expansion in bonnet fungi (Mycena s.s.) driven by repeated elements and novel gene families across ecological guilds.</title>
        <authorList>
            <consortium name="Lawrence Berkeley National Laboratory"/>
            <person name="Harder C.B."/>
            <person name="Miyauchi S."/>
            <person name="Viragh M."/>
            <person name="Kuo A."/>
            <person name="Thoen E."/>
            <person name="Andreopoulos B."/>
            <person name="Lu D."/>
            <person name="Skrede I."/>
            <person name="Drula E."/>
            <person name="Henrissat B."/>
            <person name="Morin E."/>
            <person name="Kohler A."/>
            <person name="Barry K."/>
            <person name="LaButti K."/>
            <person name="Morin E."/>
            <person name="Salamov A."/>
            <person name="Lipzen A."/>
            <person name="Mereny Z."/>
            <person name="Hegedus B."/>
            <person name="Baldrian P."/>
            <person name="Stursova M."/>
            <person name="Weitz H."/>
            <person name="Taylor A."/>
            <person name="Grigoriev I.V."/>
            <person name="Nagy L.G."/>
            <person name="Martin F."/>
            <person name="Kauserud H."/>
        </authorList>
    </citation>
    <scope>NUCLEOTIDE SEQUENCE</scope>
    <source>
        <strain evidence="2">CBHHK188m</strain>
    </source>
</reference>
<evidence type="ECO:0000256" key="1">
    <source>
        <dbReference type="SAM" id="MobiDB-lite"/>
    </source>
</evidence>
<gene>
    <name evidence="2" type="ORF">DFH07DRAFT_1067207</name>
</gene>
<dbReference type="EMBL" id="JARJLG010000246">
    <property type="protein sequence ID" value="KAJ7723508.1"/>
    <property type="molecule type" value="Genomic_DNA"/>
</dbReference>
<organism evidence="2 3">
    <name type="scientific">Mycena maculata</name>
    <dbReference type="NCBI Taxonomy" id="230809"/>
    <lineage>
        <taxon>Eukaryota</taxon>
        <taxon>Fungi</taxon>
        <taxon>Dikarya</taxon>
        <taxon>Basidiomycota</taxon>
        <taxon>Agaricomycotina</taxon>
        <taxon>Agaricomycetes</taxon>
        <taxon>Agaricomycetidae</taxon>
        <taxon>Agaricales</taxon>
        <taxon>Marasmiineae</taxon>
        <taxon>Mycenaceae</taxon>
        <taxon>Mycena</taxon>
    </lineage>
</organism>
<protein>
    <submittedName>
        <fullName evidence="2">Uncharacterized protein</fullName>
    </submittedName>
</protein>
<dbReference type="AlphaFoldDB" id="A0AAD7HLI7"/>
<comment type="caution">
    <text evidence="2">The sequence shown here is derived from an EMBL/GenBank/DDBJ whole genome shotgun (WGS) entry which is preliminary data.</text>
</comment>
<dbReference type="Proteomes" id="UP001215280">
    <property type="component" value="Unassembled WGS sequence"/>
</dbReference>